<keyword evidence="8 10" id="KW-1133">Transmembrane helix</keyword>
<keyword evidence="11" id="KW-0966">Cell projection</keyword>
<dbReference type="Proteomes" id="UP000366051">
    <property type="component" value="Chromosome"/>
</dbReference>
<dbReference type="PANTHER" id="PTHR35091:SF2">
    <property type="entry name" value="FLAGELLAR PROTEIN FLIL"/>
    <property type="match status" value="1"/>
</dbReference>
<accession>A0A5Q2MZI3</accession>
<keyword evidence="5 10" id="KW-0145">Chemotaxis</keyword>
<dbReference type="KEGG" id="hcv:FTV88_2080"/>
<dbReference type="AlphaFoldDB" id="A0A5Q2MZI3"/>
<keyword evidence="4 10" id="KW-1003">Cell membrane</keyword>
<comment type="function">
    <text evidence="1 10">Controls the rotational direction of flagella during chemotaxis.</text>
</comment>
<evidence type="ECO:0000256" key="1">
    <source>
        <dbReference type="ARBA" id="ARBA00002254"/>
    </source>
</evidence>
<evidence type="ECO:0000256" key="8">
    <source>
        <dbReference type="ARBA" id="ARBA00022989"/>
    </source>
</evidence>
<reference evidence="12" key="1">
    <citation type="submission" date="2019-11" db="EMBL/GenBank/DDBJ databases">
        <title>Genome sequence of Heliorestis convoluta strain HH, an alkaliphilic and minimalistic phototrophic bacterium from a soda lake in Egypt.</title>
        <authorList>
            <person name="Dewey E.D."/>
            <person name="Stokes L.M."/>
            <person name="Burchell B.M."/>
            <person name="Shaffer K.N."/>
            <person name="Huntington A.M."/>
            <person name="Baker J.M."/>
            <person name="Nadendla S."/>
            <person name="Giglio M.G."/>
            <person name="Touchman J.W."/>
            <person name="Blankenship R.E."/>
            <person name="Madigan M.T."/>
            <person name="Sattley W.M."/>
        </authorList>
    </citation>
    <scope>NUCLEOTIDE SEQUENCE [LARGE SCALE GENOMIC DNA]</scope>
    <source>
        <strain evidence="12">HH</strain>
    </source>
</reference>
<dbReference type="GO" id="GO:0009425">
    <property type="term" value="C:bacterial-type flagellum basal body"/>
    <property type="evidence" value="ECO:0007669"/>
    <property type="project" value="InterPro"/>
</dbReference>
<keyword evidence="11" id="KW-0282">Flagellum</keyword>
<feature type="transmembrane region" description="Helical" evidence="10">
    <location>
        <begin position="20"/>
        <end position="42"/>
    </location>
</feature>
<keyword evidence="11" id="KW-0969">Cilium</keyword>
<sequence length="164" mass="18573">MADNEKNEEKKKSSINIKLIAIIVSVMLVTTVIAIGAFLFFLSPGGLFGDSTVQEPVRAPGVLYDPGGEFRTNLADPGGRRYLITQISLELNMQKRDEKVISELDEQLPIVRDRILSVLSAKSVEEFQSHEGRERVKREILISLNRQFGADRFRNVYFVDLVYQ</sequence>
<keyword evidence="12" id="KW-1185">Reference proteome</keyword>
<gene>
    <name evidence="11" type="primary">fliL</name>
    <name evidence="11" type="ORF">FTV88_2080</name>
</gene>
<dbReference type="InterPro" id="IPR005503">
    <property type="entry name" value="FliL"/>
</dbReference>
<evidence type="ECO:0000256" key="2">
    <source>
        <dbReference type="ARBA" id="ARBA00004162"/>
    </source>
</evidence>
<dbReference type="OrthoDB" id="166089at2"/>
<evidence type="ECO:0000256" key="5">
    <source>
        <dbReference type="ARBA" id="ARBA00022500"/>
    </source>
</evidence>
<dbReference type="GO" id="GO:0006935">
    <property type="term" value="P:chemotaxis"/>
    <property type="evidence" value="ECO:0007669"/>
    <property type="project" value="UniProtKB-KW"/>
</dbReference>
<keyword evidence="6 10" id="KW-0812">Transmembrane</keyword>
<evidence type="ECO:0000256" key="4">
    <source>
        <dbReference type="ARBA" id="ARBA00022475"/>
    </source>
</evidence>
<dbReference type="Pfam" id="PF03748">
    <property type="entry name" value="FliL"/>
    <property type="match status" value="1"/>
</dbReference>
<evidence type="ECO:0000256" key="9">
    <source>
        <dbReference type="ARBA" id="ARBA00023136"/>
    </source>
</evidence>
<name>A0A5Q2MZI3_9FIRM</name>
<comment type="similarity">
    <text evidence="3 10">Belongs to the FliL family.</text>
</comment>
<evidence type="ECO:0000256" key="6">
    <source>
        <dbReference type="ARBA" id="ARBA00022692"/>
    </source>
</evidence>
<evidence type="ECO:0000256" key="3">
    <source>
        <dbReference type="ARBA" id="ARBA00008281"/>
    </source>
</evidence>
<comment type="subcellular location">
    <subcellularLocation>
        <location evidence="2">Cell membrane</location>
        <topology evidence="2">Single-pass membrane protein</topology>
    </subcellularLocation>
</comment>
<keyword evidence="7 10" id="KW-0283">Flagellar rotation</keyword>
<keyword evidence="9 10" id="KW-0472">Membrane</keyword>
<evidence type="ECO:0000313" key="11">
    <source>
        <dbReference type="EMBL" id="QGG48178.1"/>
    </source>
</evidence>
<proteinExistence type="inferred from homology"/>
<dbReference type="GO" id="GO:0005886">
    <property type="term" value="C:plasma membrane"/>
    <property type="evidence" value="ECO:0007669"/>
    <property type="project" value="UniProtKB-SubCell"/>
</dbReference>
<dbReference type="PANTHER" id="PTHR35091">
    <property type="entry name" value="FLAGELLAR PROTEIN FLIL"/>
    <property type="match status" value="1"/>
</dbReference>
<dbReference type="EMBL" id="CP045875">
    <property type="protein sequence ID" value="QGG48178.1"/>
    <property type="molecule type" value="Genomic_DNA"/>
</dbReference>
<protein>
    <recommendedName>
        <fullName evidence="10">Flagellar protein FliL</fullName>
    </recommendedName>
</protein>
<dbReference type="GO" id="GO:0071978">
    <property type="term" value="P:bacterial-type flagellum-dependent swarming motility"/>
    <property type="evidence" value="ECO:0007669"/>
    <property type="project" value="TreeGrafter"/>
</dbReference>
<evidence type="ECO:0000256" key="10">
    <source>
        <dbReference type="RuleBase" id="RU364125"/>
    </source>
</evidence>
<evidence type="ECO:0000313" key="12">
    <source>
        <dbReference type="Proteomes" id="UP000366051"/>
    </source>
</evidence>
<dbReference type="RefSeq" id="WP_153725421.1">
    <property type="nucleotide sequence ID" value="NZ_CP045875.1"/>
</dbReference>
<evidence type="ECO:0000256" key="7">
    <source>
        <dbReference type="ARBA" id="ARBA00022779"/>
    </source>
</evidence>
<organism evidence="11 12">
    <name type="scientific">Heliorestis convoluta</name>
    <dbReference type="NCBI Taxonomy" id="356322"/>
    <lineage>
        <taxon>Bacteria</taxon>
        <taxon>Bacillati</taxon>
        <taxon>Bacillota</taxon>
        <taxon>Clostridia</taxon>
        <taxon>Eubacteriales</taxon>
        <taxon>Heliobacteriaceae</taxon>
        <taxon>Heliorestis</taxon>
    </lineage>
</organism>